<accession>A0A840VGM1</accession>
<keyword evidence="2" id="KW-1134">Transmembrane beta strand</keyword>
<name>A0A840VGM1_9BACT</name>
<comment type="subcellular location">
    <subcellularLocation>
        <location evidence="2">Cell membrane</location>
        <topology evidence="2">Lipid-anchor</topology>
    </subcellularLocation>
</comment>
<keyword evidence="2 4" id="KW-0449">Lipoprotein</keyword>
<evidence type="ECO:0000313" key="5">
    <source>
        <dbReference type="Proteomes" id="UP000557717"/>
    </source>
</evidence>
<evidence type="ECO:0000256" key="2">
    <source>
        <dbReference type="RuleBase" id="RU362097"/>
    </source>
</evidence>
<keyword evidence="3" id="KW-0175">Coiled coil</keyword>
<evidence type="ECO:0000256" key="3">
    <source>
        <dbReference type="SAM" id="Coils"/>
    </source>
</evidence>
<dbReference type="PANTHER" id="PTHR30203">
    <property type="entry name" value="OUTER MEMBRANE CATION EFFLUX PROTEIN"/>
    <property type="match status" value="1"/>
</dbReference>
<dbReference type="Pfam" id="PF02321">
    <property type="entry name" value="OEP"/>
    <property type="match status" value="2"/>
</dbReference>
<dbReference type="InterPro" id="IPR010131">
    <property type="entry name" value="MdtP/NodT-like"/>
</dbReference>
<sequence>MNRFLAFGLVSAGSGMLVGCSVLPAPNRMGEAGAAPGSWSNQRQGKAGIDDRWVDRLGGRSLHRLVAEAYGANPDLKASAARVDRAVAAARGAGAAARPQLNAALQGNRQKQNFIGLPISGTGSSGVLSSISESYGASLSLSWEIDLWGKVRAGEQAALADLQAQGELYRAARASLAAQVSRAWLALAESNEQIVLAEQAVKIRKDNAELIFGRFQTADSDTGASGSQVRLAQTDVATAEATLQQRKGEADQARRQLEILLGRYPSAELSGSAKLPEVPAHPPAGLPSELLMRRPDLLAAERQLAAAGKRRTEAKLAYYPSFPLTASAGTTTNELRNIFDSDFGVWSLGGRLAQPILAGGQLRAQEEIRTAEEKEALANLQQVVLNAFGEVEMALAADQFLAEREGSVGEALKLAIEGADSAQQDFAGGAGDVLTLLQAQSRRIELASQHLTLRRLRLDNRVTLHLALGGDYRL</sequence>
<keyword evidence="2" id="KW-0564">Palmitate</keyword>
<dbReference type="SUPFAM" id="SSF56954">
    <property type="entry name" value="Outer membrane efflux proteins (OEP)"/>
    <property type="match status" value="1"/>
</dbReference>
<evidence type="ECO:0000256" key="1">
    <source>
        <dbReference type="ARBA" id="ARBA00007613"/>
    </source>
</evidence>
<gene>
    <name evidence="4" type="ORF">HNR46_003230</name>
</gene>
<feature type="coiled-coil region" evidence="3">
    <location>
        <begin position="236"/>
        <end position="263"/>
    </location>
</feature>
<keyword evidence="2" id="KW-0812">Transmembrane</keyword>
<dbReference type="EMBL" id="JACHFD010000018">
    <property type="protein sequence ID" value="MBB5352980.1"/>
    <property type="molecule type" value="Genomic_DNA"/>
</dbReference>
<dbReference type="InterPro" id="IPR003423">
    <property type="entry name" value="OMP_efflux"/>
</dbReference>
<dbReference type="GO" id="GO:0005886">
    <property type="term" value="C:plasma membrane"/>
    <property type="evidence" value="ECO:0007669"/>
    <property type="project" value="UniProtKB-SubCell"/>
</dbReference>
<dbReference type="Proteomes" id="UP000557717">
    <property type="component" value="Unassembled WGS sequence"/>
</dbReference>
<reference evidence="4 5" key="1">
    <citation type="submission" date="2020-08" db="EMBL/GenBank/DDBJ databases">
        <title>Genomic Encyclopedia of Type Strains, Phase IV (KMG-IV): sequencing the most valuable type-strain genomes for metagenomic binning, comparative biology and taxonomic classification.</title>
        <authorList>
            <person name="Goeker M."/>
        </authorList>
    </citation>
    <scope>NUCLEOTIDE SEQUENCE [LARGE SCALE GENOMIC DNA]</scope>
    <source>
        <strain evidence="4 5">YC6886</strain>
    </source>
</reference>
<dbReference type="NCBIfam" id="TIGR01845">
    <property type="entry name" value="outer_NodT"/>
    <property type="match status" value="1"/>
</dbReference>
<dbReference type="Gene3D" id="2.20.200.10">
    <property type="entry name" value="Outer membrane efflux proteins (OEP)"/>
    <property type="match status" value="1"/>
</dbReference>
<organism evidence="4 5">
    <name type="scientific">Haloferula luteola</name>
    <dbReference type="NCBI Taxonomy" id="595692"/>
    <lineage>
        <taxon>Bacteria</taxon>
        <taxon>Pseudomonadati</taxon>
        <taxon>Verrucomicrobiota</taxon>
        <taxon>Verrucomicrobiia</taxon>
        <taxon>Verrucomicrobiales</taxon>
        <taxon>Verrucomicrobiaceae</taxon>
        <taxon>Haloferula</taxon>
    </lineage>
</organism>
<keyword evidence="5" id="KW-1185">Reference proteome</keyword>
<dbReference type="Gene3D" id="1.20.1600.10">
    <property type="entry name" value="Outer membrane efflux proteins (OEP)"/>
    <property type="match status" value="1"/>
</dbReference>
<proteinExistence type="inferred from homology"/>
<dbReference type="GO" id="GO:0015562">
    <property type="term" value="F:efflux transmembrane transporter activity"/>
    <property type="evidence" value="ECO:0007669"/>
    <property type="project" value="InterPro"/>
</dbReference>
<comment type="similarity">
    <text evidence="1 2">Belongs to the outer membrane factor (OMF) (TC 1.B.17) family.</text>
</comment>
<keyword evidence="2" id="KW-0472">Membrane</keyword>
<dbReference type="AlphaFoldDB" id="A0A840VGM1"/>
<dbReference type="RefSeq" id="WP_184020457.1">
    <property type="nucleotide sequence ID" value="NZ_JACHFD010000018.1"/>
</dbReference>
<protein>
    <submittedName>
        <fullName evidence="4">NodT family efflux transporter outer membrane factor (OMF) lipoprotein</fullName>
    </submittedName>
</protein>
<dbReference type="PROSITE" id="PS51257">
    <property type="entry name" value="PROKAR_LIPOPROTEIN"/>
    <property type="match status" value="1"/>
</dbReference>
<evidence type="ECO:0000313" key="4">
    <source>
        <dbReference type="EMBL" id="MBB5352980.1"/>
    </source>
</evidence>
<comment type="caution">
    <text evidence="4">The sequence shown here is derived from an EMBL/GenBank/DDBJ whole genome shotgun (WGS) entry which is preliminary data.</text>
</comment>
<dbReference type="PANTHER" id="PTHR30203:SF33">
    <property type="entry name" value="BLR4455 PROTEIN"/>
    <property type="match status" value="1"/>
</dbReference>